<evidence type="ECO:0000313" key="3">
    <source>
        <dbReference type="Proteomes" id="UP000278632"/>
    </source>
</evidence>
<comment type="caution">
    <text evidence="2">The sequence shown here is derived from an EMBL/GenBank/DDBJ whole genome shotgun (WGS) entry which is preliminary data.</text>
</comment>
<keyword evidence="1" id="KW-0812">Transmembrane</keyword>
<reference evidence="3" key="1">
    <citation type="submission" date="2018-05" db="EMBL/GenBank/DDBJ databases">
        <title>Genome Sequencing of selected type strains of the family Eggerthellaceae.</title>
        <authorList>
            <person name="Danylec N."/>
            <person name="Stoll D.A."/>
            <person name="Doetsch A."/>
            <person name="Huch M."/>
        </authorList>
    </citation>
    <scope>NUCLEOTIDE SEQUENCE [LARGE SCALE GENOMIC DNA]</scope>
    <source>
        <strain evidence="3">DSM 16106</strain>
    </source>
</reference>
<keyword evidence="1" id="KW-0472">Membrane</keyword>
<dbReference type="OrthoDB" id="3196857at2"/>
<feature type="transmembrane region" description="Helical" evidence="1">
    <location>
        <begin position="190"/>
        <end position="208"/>
    </location>
</feature>
<organism evidence="2 3">
    <name type="scientific">Paraeggerthella hongkongensis</name>
    <dbReference type="NCBI Taxonomy" id="230658"/>
    <lineage>
        <taxon>Bacteria</taxon>
        <taxon>Bacillati</taxon>
        <taxon>Actinomycetota</taxon>
        <taxon>Coriobacteriia</taxon>
        <taxon>Eggerthellales</taxon>
        <taxon>Eggerthellaceae</taxon>
        <taxon>Paraeggerthella</taxon>
    </lineage>
</organism>
<name>A0A3N0BHS1_9ACTN</name>
<evidence type="ECO:0000256" key="1">
    <source>
        <dbReference type="SAM" id="Phobius"/>
    </source>
</evidence>
<dbReference type="Proteomes" id="UP000278632">
    <property type="component" value="Unassembled WGS sequence"/>
</dbReference>
<accession>A0A3N0BHS1</accession>
<evidence type="ECO:0000313" key="2">
    <source>
        <dbReference type="EMBL" id="RNL47123.1"/>
    </source>
</evidence>
<keyword evidence="3" id="KW-1185">Reference proteome</keyword>
<dbReference type="AlphaFoldDB" id="A0A3N0BHS1"/>
<protein>
    <submittedName>
        <fullName evidence="2">Uncharacterized protein</fullName>
    </submittedName>
</protein>
<dbReference type="EMBL" id="QICD01000004">
    <property type="protein sequence ID" value="RNL47123.1"/>
    <property type="molecule type" value="Genomic_DNA"/>
</dbReference>
<gene>
    <name evidence="2" type="ORF">DMP08_03670</name>
</gene>
<proteinExistence type="predicted"/>
<sequence length="214" mass="23752">MQAERYFGTYARFETKSKKDAAALLGADNLVGDVFELEFIVQDKKSVAWLKNRFGGLIGYLDDETSRTLSILVARGWNLKAILSFIAFTDAPDPGHYWGQVALVCYEKELEHPMSSFIQGISARLADGVRPDVSFGDQAVQQIVESEGSWQPKDTVPLPEKKPGTVIMKSRRKMSEKLIEQGRKGNKGCYAISWIFLLAIVALALFGLKSCGIL</sequence>
<keyword evidence="1" id="KW-1133">Transmembrane helix</keyword>